<name>A0A2P5YHA6_GOSBA</name>
<reference evidence="2 3" key="1">
    <citation type="submission" date="2015-01" db="EMBL/GenBank/DDBJ databases">
        <title>Genome of allotetraploid Gossypium barbadense reveals genomic plasticity and fiber elongation in cotton evolution.</title>
        <authorList>
            <person name="Chen X."/>
            <person name="Liu X."/>
            <person name="Zhao B."/>
            <person name="Zheng H."/>
            <person name="Hu Y."/>
            <person name="Lu G."/>
            <person name="Yang C."/>
            <person name="Chen J."/>
            <person name="Shan C."/>
            <person name="Zhang L."/>
            <person name="Zhou Y."/>
            <person name="Wang L."/>
            <person name="Guo W."/>
            <person name="Bai Y."/>
            <person name="Ruan J."/>
            <person name="Shangguan X."/>
            <person name="Mao Y."/>
            <person name="Jiang J."/>
            <person name="Zhu Y."/>
            <person name="Lei J."/>
            <person name="Kang H."/>
            <person name="Chen S."/>
            <person name="He X."/>
            <person name="Wang R."/>
            <person name="Wang Y."/>
            <person name="Chen J."/>
            <person name="Wang L."/>
            <person name="Yu S."/>
            <person name="Wang B."/>
            <person name="Wei J."/>
            <person name="Song S."/>
            <person name="Lu X."/>
            <person name="Gao Z."/>
            <person name="Gu W."/>
            <person name="Deng X."/>
            <person name="Ma D."/>
            <person name="Wang S."/>
            <person name="Liang W."/>
            <person name="Fang L."/>
            <person name="Cai C."/>
            <person name="Zhu X."/>
            <person name="Zhou B."/>
            <person name="Zhang Y."/>
            <person name="Chen Z."/>
            <person name="Xu S."/>
            <person name="Zhu R."/>
            <person name="Wang S."/>
            <person name="Zhang T."/>
            <person name="Zhao G."/>
        </authorList>
    </citation>
    <scope>NUCLEOTIDE SEQUENCE [LARGE SCALE GENOMIC DNA]</scope>
    <source>
        <strain evidence="3">cv. Xinhai21</strain>
        <tissue evidence="2">Leaf</tissue>
    </source>
</reference>
<proteinExistence type="predicted"/>
<dbReference type="OrthoDB" id="1000359at2759"/>
<accession>A0A2P5YHA6</accession>
<evidence type="ECO:0000313" key="3">
    <source>
        <dbReference type="Proteomes" id="UP000239757"/>
    </source>
</evidence>
<evidence type="ECO:0000256" key="1">
    <source>
        <dbReference type="SAM" id="MobiDB-lite"/>
    </source>
</evidence>
<gene>
    <name evidence="2" type="ORF">GOBAR_AA05614</name>
</gene>
<dbReference type="EMBL" id="KZ663201">
    <property type="protein sequence ID" value="PPS14963.1"/>
    <property type="molecule type" value="Genomic_DNA"/>
</dbReference>
<dbReference type="AlphaFoldDB" id="A0A2P5YHA6"/>
<evidence type="ECO:0000313" key="2">
    <source>
        <dbReference type="EMBL" id="PPS14963.1"/>
    </source>
</evidence>
<dbReference type="PANTHER" id="PTHR31973">
    <property type="entry name" value="POLYPROTEIN, PUTATIVE-RELATED"/>
    <property type="match status" value="1"/>
</dbReference>
<organism evidence="2 3">
    <name type="scientific">Gossypium barbadense</name>
    <name type="common">Sea Island cotton</name>
    <name type="synonym">Hibiscus barbadensis</name>
    <dbReference type="NCBI Taxonomy" id="3634"/>
    <lineage>
        <taxon>Eukaryota</taxon>
        <taxon>Viridiplantae</taxon>
        <taxon>Streptophyta</taxon>
        <taxon>Embryophyta</taxon>
        <taxon>Tracheophyta</taxon>
        <taxon>Spermatophyta</taxon>
        <taxon>Magnoliopsida</taxon>
        <taxon>eudicotyledons</taxon>
        <taxon>Gunneridae</taxon>
        <taxon>Pentapetalae</taxon>
        <taxon>rosids</taxon>
        <taxon>malvids</taxon>
        <taxon>Malvales</taxon>
        <taxon>Malvaceae</taxon>
        <taxon>Malvoideae</taxon>
        <taxon>Gossypium</taxon>
    </lineage>
</organism>
<dbReference type="PANTHER" id="PTHR31973:SF187">
    <property type="entry name" value="MUTATOR TRANSPOSASE MUDRA PROTEIN"/>
    <property type="match status" value="1"/>
</dbReference>
<dbReference type="Proteomes" id="UP000239757">
    <property type="component" value="Unassembled WGS sequence"/>
</dbReference>
<sequence>MSTFGDVEEIDRECDVEWVETDGEGVQTTKEGVFERVEVTREGVEATREGDVEGVETAREGDVEKVKVDREGVTTARFEADEYGSEESGGHMSLRSTVGEDNDSGFGSSVGYGEEESEIVLDGNETKEEHNCLVSFKNKMVVVAMIAQHFEATIKDHPKMKLKEIQRRYASEMPVNDYAQELRSRMSGSTIKVGLKIAISDMLPRMEYRNCAWHMFANWSGRKIGNFFEFNFWKIMKSTIEKEWGELCAALEKKDKDAYDNLMRKSPNM</sequence>
<protein>
    <submittedName>
        <fullName evidence="2">Uncharacterized protein</fullName>
    </submittedName>
</protein>
<feature type="region of interest" description="Disordered" evidence="1">
    <location>
        <begin position="83"/>
        <end position="103"/>
    </location>
</feature>